<gene>
    <name evidence="1" type="ORF">DFQ01_103305</name>
</gene>
<evidence type="ECO:0000313" key="1">
    <source>
        <dbReference type="EMBL" id="PWW06402.1"/>
    </source>
</evidence>
<dbReference type="Proteomes" id="UP000246635">
    <property type="component" value="Unassembled WGS sequence"/>
</dbReference>
<dbReference type="EMBL" id="QGTQ01000003">
    <property type="protein sequence ID" value="PWW06402.1"/>
    <property type="molecule type" value="Genomic_DNA"/>
</dbReference>
<accession>A0A2V2YXD1</accession>
<comment type="caution">
    <text evidence="1">The sequence shown here is derived from an EMBL/GenBank/DDBJ whole genome shotgun (WGS) entry which is preliminary data.</text>
</comment>
<dbReference type="PANTHER" id="PTHR39185:SF1">
    <property type="entry name" value="SWARMING MOTILITY PROTEIN SWRD"/>
    <property type="match status" value="1"/>
</dbReference>
<keyword evidence="1" id="KW-0282">Flagellum</keyword>
<organism evidence="1 2">
    <name type="scientific">Paenibacillus cellulosilyticus</name>
    <dbReference type="NCBI Taxonomy" id="375489"/>
    <lineage>
        <taxon>Bacteria</taxon>
        <taxon>Bacillati</taxon>
        <taxon>Bacillota</taxon>
        <taxon>Bacilli</taxon>
        <taxon>Bacillales</taxon>
        <taxon>Paenibacillaceae</taxon>
        <taxon>Paenibacillus</taxon>
    </lineage>
</organism>
<dbReference type="AlphaFoldDB" id="A0A2V2YXD1"/>
<keyword evidence="2" id="KW-1185">Reference proteome</keyword>
<name>A0A2V2YXD1_9BACL</name>
<sequence length="76" mass="8380">MIGLTRLNGTRITINALLIETIEEMPDTLITLTTGKKLHVLEKSSEVISLVQRYLQTIGAIAATTYKSEQTEETSS</sequence>
<keyword evidence="1" id="KW-0969">Cilium</keyword>
<evidence type="ECO:0000313" key="2">
    <source>
        <dbReference type="Proteomes" id="UP000246635"/>
    </source>
</evidence>
<reference evidence="1 2" key="1">
    <citation type="submission" date="2018-05" db="EMBL/GenBank/DDBJ databases">
        <title>Genomic Encyclopedia of Type Strains, Phase III (KMG-III): the genomes of soil and plant-associated and newly described type strains.</title>
        <authorList>
            <person name="Whitman W."/>
        </authorList>
    </citation>
    <scope>NUCLEOTIDE SEQUENCE [LARGE SCALE GENOMIC DNA]</scope>
    <source>
        <strain evidence="1 2">CECT 5696</strain>
    </source>
</reference>
<dbReference type="OrthoDB" id="9799862at2"/>
<protein>
    <submittedName>
        <fullName evidence="1">Flagellar protein FlbD</fullName>
    </submittedName>
</protein>
<proteinExistence type="predicted"/>
<dbReference type="RefSeq" id="WP_110043080.1">
    <property type="nucleotide sequence ID" value="NZ_CP054612.1"/>
</dbReference>
<dbReference type="Pfam" id="PF06289">
    <property type="entry name" value="FlbD"/>
    <property type="match status" value="1"/>
</dbReference>
<keyword evidence="1" id="KW-0966">Cell projection</keyword>
<dbReference type="InterPro" id="IPR009384">
    <property type="entry name" value="SwrD-like"/>
</dbReference>
<dbReference type="PANTHER" id="PTHR39185">
    <property type="entry name" value="SWARMING MOTILITY PROTEIN SWRD"/>
    <property type="match status" value="1"/>
</dbReference>